<keyword evidence="6 7" id="KW-0067">ATP-binding</keyword>
<evidence type="ECO:0000256" key="7">
    <source>
        <dbReference type="PROSITE-ProRule" id="PRU10141"/>
    </source>
</evidence>
<dbReference type="PROSITE" id="PS00108">
    <property type="entry name" value="PROTEIN_KINASE_ST"/>
    <property type="match status" value="1"/>
</dbReference>
<keyword evidence="2 10" id="KW-0723">Serine/threonine-protein kinase</keyword>
<dbReference type="InterPro" id="IPR011009">
    <property type="entry name" value="Kinase-like_dom_sf"/>
</dbReference>
<evidence type="ECO:0000256" key="3">
    <source>
        <dbReference type="ARBA" id="ARBA00022679"/>
    </source>
</evidence>
<protein>
    <recommendedName>
        <fullName evidence="1">non-specific serine/threonine protein kinase</fullName>
        <ecNumber evidence="1">2.7.11.1</ecNumber>
    </recommendedName>
</protein>
<organism evidence="10 11">
    <name type="scientific">Roseiconus nitratireducens</name>
    <dbReference type="NCBI Taxonomy" id="2605748"/>
    <lineage>
        <taxon>Bacteria</taxon>
        <taxon>Pseudomonadati</taxon>
        <taxon>Planctomycetota</taxon>
        <taxon>Planctomycetia</taxon>
        <taxon>Pirellulales</taxon>
        <taxon>Pirellulaceae</taxon>
        <taxon>Roseiconus</taxon>
    </lineage>
</organism>
<sequence>MSASQPQRDETLDPTLEVELAELLDRYLTERQQGTAVSREQWLALHPQHADRLAAWLDSADLFGRTEEQAFDVQPPDRTPANCGMPDAIGDYEILSELGRGGMGVVYSAREKSLDRVVALKVMRFGIVDPKALERFQREAETAGALHHTNIVPVYATGREGDHSWYAMQKIDGQSLAGRIACAREDDQPVPLEEVLLVGIQAAEALHHAHQRDVVHRDVKPANLIVDPEQRVWLTDFGLARRLVDVGATMTGTMLGTPRYMSPEQADLRNTEVDHRSDIYSLGATLYELATGRPPFEGDDPLEMIGKIRHDEPERLTNLRPDLTRDLEVVLQKAMAKEPGRRYQTASALADDLRAIRDDHPIQARPLSVLEKAARWSRKHQGRLRTAATATVATAAGVALLLAALNRWNESRLGQFRLRSGGAPSVAYLHPLGESDLADDAVELAVPMQGFSKLPAGDYHATIATRGTWSRDVTVPITRGMPSDYRLSQQPSDQKEVSLDGALVVTLQGDRQPAILWQRDGQMRRITLDGRADWELDGRFVPTLVTDIDADNTADGDESRQPIDFAFTQQASDHRHGHRTLDDDSLFAGGVYALRTKIDLNGDGKGDTLVAATDRQALMAVNHQGDVLWSRAYSFGGLSEESVIADPSGRRRFSFPGVFGLRDVGDFDDDQISDVLATLAHVRGNAPTEVCLALLSGQTGRVIRSFKHQIKATDGTLWPVDGLFEVGRHQLRSHRGLTFGVDSTRRASRSRIYEFHVRQSTTGYPFRVALPSPPRFIHSRETDWAVCLSGDQCRRYDLRTGQEVTPAIQLPFMPARSPAIARAGDEVLLVFHSADQQVTPGVGSSGIQVVAYGIKGDKRWQRQLAEIDWGESIGRNQNDWPLVTDLNDDGIDEIVVPTHGPRYGQEIGVQLLGSTDGRPSWAASRVPQLYCSADPCISRVGVTADIDADGTRDLATASIAGPGSDTATLGATLKTGDAFVYVDWISGRTGQRLAWARHRLPVIGDRVSIAEIDALRTVATGNGTVEIDLVTGDNSTDVELESAVVRFRPGSVDPIAIALGLDGVPTPGDDLGGTRVYRRRGGPYGIGDDHVRLMETPDGRPERLGESEVISTWRTESGRNLIAAIGMDPVRLSVIDSETLHTVWVRQRRAGQNMRSVPVTVAGGQHCFVVQDQSGHEQPPELLDAETGEVLVELSDIAGGVIVAADFLPDQNGLLLVGDGRLSSPFGVERPDAFTLSVFSITTGRRRWSATFLARAPHFNYPSDFDDLRLADLNGDGVADVIGPDASANSSFSLTAWNGRDGQKLWKLDLHQEAQRSDYYVPFDLVRIDGQPHVAYWGRAEDEKDSRQLHLVDPRGHRLASHEILDTSDWLSIDRRYGFRALALAAHPTEPRIVVSTTGRGRPQCQVLDVGQRDFEVSASYSSEETIQGVWFHDLDGDLVPERFEATAQRPDDSSADAFQTLTVTCYRFDETDPLFCVAIDGDNSIRDFQWRNDSGHPVNWMELDSGRFVAIDWSTREILFDRQIAGREAFLFPRICNPETGEIAQPTRDGIALVSMPPSTSDSEAVVDAPLVIGPAQPDPRRVKRLLQGVAPAPSPSTWMLEMAKSALALGGLVVLPSAYLWRSWRRRRWSLAWILLAPVVAGTAIVLWQSRWIHQPSLLAQLLPGVGVWLTLATLAIAKRHRRDADGGNVRLMLSVGTPVVFAAMVGFAFVQSREPGFRYVVSWTDLAGVLLTSLMLVAQLYWMLRLPVAATRRLRQFFSPRAVAP</sequence>
<name>A0A5M6CU47_9BACT</name>
<feature type="binding site" evidence="7">
    <location>
        <position position="121"/>
    </location>
    <ligand>
        <name>ATP</name>
        <dbReference type="ChEBI" id="CHEBI:30616"/>
    </ligand>
</feature>
<dbReference type="SUPFAM" id="SSF50998">
    <property type="entry name" value="Quinoprotein alcohol dehydrogenase-like"/>
    <property type="match status" value="2"/>
</dbReference>
<dbReference type="GO" id="GO:0004674">
    <property type="term" value="F:protein serine/threonine kinase activity"/>
    <property type="evidence" value="ECO:0007669"/>
    <property type="project" value="UniProtKB-KW"/>
</dbReference>
<evidence type="ECO:0000256" key="4">
    <source>
        <dbReference type="ARBA" id="ARBA00022741"/>
    </source>
</evidence>
<evidence type="ECO:0000256" key="5">
    <source>
        <dbReference type="ARBA" id="ARBA00022777"/>
    </source>
</evidence>
<dbReference type="InterPro" id="IPR028994">
    <property type="entry name" value="Integrin_alpha_N"/>
</dbReference>
<dbReference type="PROSITE" id="PS50011">
    <property type="entry name" value="PROTEIN_KINASE_DOM"/>
    <property type="match status" value="1"/>
</dbReference>
<dbReference type="RefSeq" id="WP_150079662.1">
    <property type="nucleotide sequence ID" value="NZ_VWOX01000026.1"/>
</dbReference>
<dbReference type="PROSITE" id="PS00107">
    <property type="entry name" value="PROTEIN_KINASE_ATP"/>
    <property type="match status" value="1"/>
</dbReference>
<proteinExistence type="predicted"/>
<dbReference type="SUPFAM" id="SSF69318">
    <property type="entry name" value="Integrin alpha N-terminal domain"/>
    <property type="match status" value="1"/>
</dbReference>
<dbReference type="Pfam" id="PF00069">
    <property type="entry name" value="Pkinase"/>
    <property type="match status" value="1"/>
</dbReference>
<dbReference type="EMBL" id="VWOX01000026">
    <property type="protein sequence ID" value="KAA5538754.1"/>
    <property type="molecule type" value="Genomic_DNA"/>
</dbReference>
<evidence type="ECO:0000256" key="6">
    <source>
        <dbReference type="ARBA" id="ARBA00022840"/>
    </source>
</evidence>
<keyword evidence="4 7" id="KW-0547">Nucleotide-binding</keyword>
<feature type="transmembrane region" description="Helical" evidence="8">
    <location>
        <begin position="1692"/>
        <end position="1713"/>
    </location>
</feature>
<keyword evidence="11" id="KW-1185">Reference proteome</keyword>
<dbReference type="GO" id="GO:0005524">
    <property type="term" value="F:ATP binding"/>
    <property type="evidence" value="ECO:0007669"/>
    <property type="project" value="UniProtKB-UniRule"/>
</dbReference>
<evidence type="ECO:0000256" key="8">
    <source>
        <dbReference type="SAM" id="Phobius"/>
    </source>
</evidence>
<dbReference type="InterPro" id="IPR000719">
    <property type="entry name" value="Prot_kinase_dom"/>
</dbReference>
<dbReference type="Gene3D" id="1.10.510.10">
    <property type="entry name" value="Transferase(Phosphotransferase) domain 1"/>
    <property type="match status" value="1"/>
</dbReference>
<dbReference type="SUPFAM" id="SSF56112">
    <property type="entry name" value="Protein kinase-like (PK-like)"/>
    <property type="match status" value="1"/>
</dbReference>
<dbReference type="Gene3D" id="3.30.200.20">
    <property type="entry name" value="Phosphorylase Kinase, domain 1"/>
    <property type="match status" value="1"/>
</dbReference>
<evidence type="ECO:0000259" key="9">
    <source>
        <dbReference type="PROSITE" id="PS50011"/>
    </source>
</evidence>
<reference evidence="10 11" key="1">
    <citation type="submission" date="2019-08" db="EMBL/GenBank/DDBJ databases">
        <authorList>
            <person name="Dhanesh K."/>
            <person name="Kumar G."/>
            <person name="Sasikala C."/>
            <person name="Venkata Ramana C."/>
        </authorList>
    </citation>
    <scope>NUCLEOTIDE SEQUENCE [LARGE SCALE GENOMIC DNA]</scope>
    <source>
        <strain evidence="10 11">JC645</strain>
    </source>
</reference>
<feature type="transmembrane region" description="Helical" evidence="8">
    <location>
        <begin position="1725"/>
        <end position="1747"/>
    </location>
</feature>
<dbReference type="CDD" id="cd14014">
    <property type="entry name" value="STKc_PknB_like"/>
    <property type="match status" value="1"/>
</dbReference>
<feature type="transmembrane region" description="Helical" evidence="8">
    <location>
        <begin position="1604"/>
        <end position="1623"/>
    </location>
</feature>
<dbReference type="InterPro" id="IPR017441">
    <property type="entry name" value="Protein_kinase_ATP_BS"/>
</dbReference>
<dbReference type="FunFam" id="1.10.510.10:FF:000021">
    <property type="entry name" value="Serine/threonine protein kinase"/>
    <property type="match status" value="1"/>
</dbReference>
<dbReference type="PANTHER" id="PTHR43289:SF6">
    <property type="entry name" value="SERINE_THREONINE-PROTEIN KINASE NEKL-3"/>
    <property type="match status" value="1"/>
</dbReference>
<keyword evidence="8" id="KW-1133">Transmembrane helix</keyword>
<keyword evidence="8" id="KW-0472">Membrane</keyword>
<dbReference type="InterPro" id="IPR011047">
    <property type="entry name" value="Quinoprotein_ADH-like_sf"/>
</dbReference>
<feature type="transmembrane region" description="Helical" evidence="8">
    <location>
        <begin position="1660"/>
        <end position="1680"/>
    </location>
</feature>
<gene>
    <name evidence="10" type="ORF">FYK55_26500</name>
</gene>
<keyword evidence="3" id="KW-0808">Transferase</keyword>
<evidence type="ECO:0000313" key="11">
    <source>
        <dbReference type="Proteomes" id="UP000324479"/>
    </source>
</evidence>
<evidence type="ECO:0000313" key="10">
    <source>
        <dbReference type="EMBL" id="KAA5538754.1"/>
    </source>
</evidence>
<feature type="domain" description="Protein kinase" evidence="9">
    <location>
        <begin position="92"/>
        <end position="363"/>
    </location>
</feature>
<dbReference type="EC" id="2.7.11.1" evidence="1"/>
<evidence type="ECO:0000256" key="1">
    <source>
        <dbReference type="ARBA" id="ARBA00012513"/>
    </source>
</evidence>
<dbReference type="Proteomes" id="UP000324479">
    <property type="component" value="Unassembled WGS sequence"/>
</dbReference>
<keyword evidence="5 10" id="KW-0418">Kinase</keyword>
<keyword evidence="8" id="KW-0812">Transmembrane</keyword>
<dbReference type="PANTHER" id="PTHR43289">
    <property type="entry name" value="MITOGEN-ACTIVATED PROTEIN KINASE KINASE KINASE 20-RELATED"/>
    <property type="match status" value="1"/>
</dbReference>
<comment type="caution">
    <text evidence="10">The sequence shown here is derived from an EMBL/GenBank/DDBJ whole genome shotgun (WGS) entry which is preliminary data.</text>
</comment>
<dbReference type="SMART" id="SM00220">
    <property type="entry name" value="S_TKc"/>
    <property type="match status" value="1"/>
</dbReference>
<feature type="transmembrane region" description="Helical" evidence="8">
    <location>
        <begin position="1635"/>
        <end position="1654"/>
    </location>
</feature>
<dbReference type="InterPro" id="IPR008271">
    <property type="entry name" value="Ser/Thr_kinase_AS"/>
</dbReference>
<accession>A0A5M6CU47</accession>
<evidence type="ECO:0000256" key="2">
    <source>
        <dbReference type="ARBA" id="ARBA00022527"/>
    </source>
</evidence>